<dbReference type="GeneID" id="66064152"/>
<accession>A0A8E5HPR8</accession>
<feature type="region of interest" description="Disordered" evidence="1">
    <location>
        <begin position="1"/>
        <end position="40"/>
    </location>
</feature>
<dbReference type="InterPro" id="IPR016181">
    <property type="entry name" value="Acyl_CoA_acyltransferase"/>
</dbReference>
<dbReference type="PANTHER" id="PTHR43441:SF3">
    <property type="entry name" value="ACETYLTRANSFERASE"/>
    <property type="match status" value="1"/>
</dbReference>
<sequence>MEANATHNPSIQPPAEPAHQRKSAAQRNARPPPELPIDDGLVLRRWSPSDAAALHSAASSSLDELARWMPWAADGYGREQAQGFLEFTAQAWDSASQLDYALVVDGQPSGSFGLMRARSGRADALEVGYWLATRATGRGMATRAVAVLTRTAFAMGAELVQIRHDALNVKSAAVPRRLGFTCVGVSEEEGGVVLWQMEARSELHRGVGLEASEPVEGSAGGSVELCTEYSVPEL</sequence>
<organism evidence="3 4">
    <name type="scientific">Ustilaginoidea virens</name>
    <name type="common">Rice false smut fungus</name>
    <name type="synonym">Villosiclava virens</name>
    <dbReference type="NCBI Taxonomy" id="1159556"/>
    <lineage>
        <taxon>Eukaryota</taxon>
        <taxon>Fungi</taxon>
        <taxon>Dikarya</taxon>
        <taxon>Ascomycota</taxon>
        <taxon>Pezizomycotina</taxon>
        <taxon>Sordariomycetes</taxon>
        <taxon>Hypocreomycetidae</taxon>
        <taxon>Hypocreales</taxon>
        <taxon>Clavicipitaceae</taxon>
        <taxon>Ustilaginoidea</taxon>
    </lineage>
</organism>
<feature type="domain" description="N-acetyltransferase" evidence="2">
    <location>
        <begin position="52"/>
        <end position="200"/>
    </location>
</feature>
<dbReference type="Proteomes" id="UP000027002">
    <property type="component" value="Chromosome 3"/>
</dbReference>
<dbReference type="Gene3D" id="3.40.630.30">
    <property type="match status" value="1"/>
</dbReference>
<dbReference type="SUPFAM" id="SSF55729">
    <property type="entry name" value="Acyl-CoA N-acyltransferases (Nat)"/>
    <property type="match status" value="1"/>
</dbReference>
<dbReference type="AlphaFoldDB" id="A0A8E5HPR8"/>
<dbReference type="EMBL" id="CP072755">
    <property type="protein sequence ID" value="QUC19133.1"/>
    <property type="molecule type" value="Genomic_DNA"/>
</dbReference>
<dbReference type="KEGG" id="uvi:66064152"/>
<dbReference type="GO" id="GO:1990189">
    <property type="term" value="F:protein N-terminal-serine acetyltransferase activity"/>
    <property type="evidence" value="ECO:0007669"/>
    <property type="project" value="TreeGrafter"/>
</dbReference>
<dbReference type="GO" id="GO:0008999">
    <property type="term" value="F:protein-N-terminal-alanine acetyltransferase activity"/>
    <property type="evidence" value="ECO:0007669"/>
    <property type="project" value="TreeGrafter"/>
</dbReference>
<reference evidence="3" key="1">
    <citation type="submission" date="2020-03" db="EMBL/GenBank/DDBJ databases">
        <title>A mixture of massive structural variations and highly conserved coding sequences in Ustilaginoidea virens genome.</title>
        <authorList>
            <person name="Zhang K."/>
            <person name="Zhao Z."/>
            <person name="Zhang Z."/>
            <person name="Li Y."/>
            <person name="Hsiang T."/>
            <person name="Sun W."/>
        </authorList>
    </citation>
    <scope>NUCLEOTIDE SEQUENCE</scope>
    <source>
        <strain evidence="3">UV-8b</strain>
    </source>
</reference>
<dbReference type="OrthoDB" id="630895at2759"/>
<proteinExistence type="predicted"/>
<keyword evidence="4" id="KW-1185">Reference proteome</keyword>
<gene>
    <name evidence="3" type="ORF">UV8b_03374</name>
</gene>
<dbReference type="PANTHER" id="PTHR43441">
    <property type="entry name" value="RIBOSOMAL-PROTEIN-SERINE ACETYLTRANSFERASE"/>
    <property type="match status" value="1"/>
</dbReference>
<name>A0A8E5HPR8_USTVR</name>
<evidence type="ECO:0000313" key="4">
    <source>
        <dbReference type="Proteomes" id="UP000027002"/>
    </source>
</evidence>
<dbReference type="InterPro" id="IPR051908">
    <property type="entry name" value="Ribosomal_N-acetyltransferase"/>
</dbReference>
<dbReference type="InterPro" id="IPR000182">
    <property type="entry name" value="GNAT_dom"/>
</dbReference>
<feature type="compositionally biased region" description="Polar residues" evidence="1">
    <location>
        <begin position="1"/>
        <end position="10"/>
    </location>
</feature>
<dbReference type="PROSITE" id="PS51186">
    <property type="entry name" value="GNAT"/>
    <property type="match status" value="1"/>
</dbReference>
<evidence type="ECO:0000313" key="3">
    <source>
        <dbReference type="EMBL" id="QUC19133.1"/>
    </source>
</evidence>
<dbReference type="RefSeq" id="XP_042996806.1">
    <property type="nucleotide sequence ID" value="XM_043140872.1"/>
</dbReference>
<evidence type="ECO:0000259" key="2">
    <source>
        <dbReference type="PROSITE" id="PS51186"/>
    </source>
</evidence>
<dbReference type="GO" id="GO:0005737">
    <property type="term" value="C:cytoplasm"/>
    <property type="evidence" value="ECO:0007669"/>
    <property type="project" value="TreeGrafter"/>
</dbReference>
<dbReference type="Pfam" id="PF13302">
    <property type="entry name" value="Acetyltransf_3"/>
    <property type="match status" value="1"/>
</dbReference>
<protein>
    <recommendedName>
        <fullName evidence="2">N-acetyltransferase domain-containing protein</fullName>
    </recommendedName>
</protein>
<evidence type="ECO:0000256" key="1">
    <source>
        <dbReference type="SAM" id="MobiDB-lite"/>
    </source>
</evidence>